<evidence type="ECO:0000313" key="3">
    <source>
        <dbReference type="Proteomes" id="UP000238701"/>
    </source>
</evidence>
<protein>
    <recommendedName>
        <fullName evidence="4">Right handed beta helix domain-containing protein</fullName>
    </recommendedName>
</protein>
<reference evidence="3" key="1">
    <citation type="submission" date="2018-02" db="EMBL/GenBank/DDBJ databases">
        <authorList>
            <person name="Hausmann B."/>
        </authorList>
    </citation>
    <scope>NUCLEOTIDE SEQUENCE [LARGE SCALE GENOMIC DNA]</scope>
    <source>
        <strain evidence="3">Peat soil MAG SbA1</strain>
    </source>
</reference>
<dbReference type="InterPro" id="IPR012334">
    <property type="entry name" value="Pectin_lyas_fold"/>
</dbReference>
<feature type="signal peptide" evidence="1">
    <location>
        <begin position="1"/>
        <end position="24"/>
    </location>
</feature>
<sequence>MSRIFPPAQLALILAVVLTGSAFAGTYYIAANGSDSNNGTSKTTPWAHLPGMATWTGSHTPVAGDTFILRGCDVWSNANFSILWSWSGATGNRIQIGGLDKTWYNSTNCPSGWNRPVFNAGNAVMNGTECSGDSRGTNTNSFIYNTGAHNFWSWIELKGLYWASGCGGIADTHAVAGDVIYDNLYVHKWSVNLSTAGDISGFFTIPGGTGACNSNAGAVNCTVQYLVQDNSDSPNGTNPNQRSGGGVMAMNTINSIFSYMTNAIKPYTNGEIGGNNISNVAGGFDGTNHPNCIETIQASGNNTYYFHDNWVHGNYSCQLFTIGNPGEIDYAWNNIFDCSGGGVGNNCPALEQGSGDLHSLFFWNNTIFNANGNYCMTLGSNNAYQKDFQVRNNHCITTNTGGVVFGLNSPSPDSGANAPVTDHNYIESASQAASNGYTSSQPYNYSPTSASSPTVGAGINLTSSWPGAYSTNDTNYACTEQTVNGVVQSVCPARSSVSRPSSAAWDAGAYFFPVGTPNPPTGLAAVVQ</sequence>
<organism evidence="2 3">
    <name type="scientific">Candidatus Sulfotelmatobacter kueseliae</name>
    <dbReference type="NCBI Taxonomy" id="2042962"/>
    <lineage>
        <taxon>Bacteria</taxon>
        <taxon>Pseudomonadati</taxon>
        <taxon>Acidobacteriota</taxon>
        <taxon>Terriglobia</taxon>
        <taxon>Terriglobales</taxon>
        <taxon>Candidatus Korobacteraceae</taxon>
        <taxon>Candidatus Sulfotelmatobacter</taxon>
    </lineage>
</organism>
<keyword evidence="1" id="KW-0732">Signal</keyword>
<accession>A0A2U3KKJ2</accession>
<dbReference type="Gene3D" id="2.160.20.10">
    <property type="entry name" value="Single-stranded right-handed beta-helix, Pectin lyase-like"/>
    <property type="match status" value="1"/>
</dbReference>
<gene>
    <name evidence="2" type="ORF">SBA1_30024</name>
</gene>
<feature type="chain" id="PRO_5015712644" description="Right handed beta helix domain-containing protein" evidence="1">
    <location>
        <begin position="25"/>
        <end position="528"/>
    </location>
</feature>
<dbReference type="EMBL" id="OMOD01000122">
    <property type="protein sequence ID" value="SPF40173.1"/>
    <property type="molecule type" value="Genomic_DNA"/>
</dbReference>
<name>A0A2U3KKJ2_9BACT</name>
<proteinExistence type="predicted"/>
<dbReference type="OrthoDB" id="9765222at2"/>
<evidence type="ECO:0000256" key="1">
    <source>
        <dbReference type="SAM" id="SignalP"/>
    </source>
</evidence>
<dbReference type="Proteomes" id="UP000238701">
    <property type="component" value="Unassembled WGS sequence"/>
</dbReference>
<dbReference type="AlphaFoldDB" id="A0A2U3KKJ2"/>
<evidence type="ECO:0008006" key="4">
    <source>
        <dbReference type="Google" id="ProtNLM"/>
    </source>
</evidence>
<evidence type="ECO:0000313" key="2">
    <source>
        <dbReference type="EMBL" id="SPF40173.1"/>
    </source>
</evidence>